<evidence type="ECO:0000256" key="6">
    <source>
        <dbReference type="ARBA" id="ARBA00023163"/>
    </source>
</evidence>
<feature type="region of interest" description="Disordered" evidence="8">
    <location>
        <begin position="23"/>
        <end position="42"/>
    </location>
</feature>
<dbReference type="SMART" id="SM00355">
    <property type="entry name" value="ZnF_C2H2"/>
    <property type="match status" value="3"/>
</dbReference>
<evidence type="ECO:0000256" key="4">
    <source>
        <dbReference type="ARBA" id="ARBA00022833"/>
    </source>
</evidence>
<protein>
    <recommendedName>
        <fullName evidence="9">C2H2-type domain-containing protein</fullName>
    </recommendedName>
</protein>
<organism evidence="10 11">
    <name type="scientific">Clydaea vesicula</name>
    <dbReference type="NCBI Taxonomy" id="447962"/>
    <lineage>
        <taxon>Eukaryota</taxon>
        <taxon>Fungi</taxon>
        <taxon>Fungi incertae sedis</taxon>
        <taxon>Chytridiomycota</taxon>
        <taxon>Chytridiomycota incertae sedis</taxon>
        <taxon>Chytridiomycetes</taxon>
        <taxon>Lobulomycetales</taxon>
        <taxon>Lobulomycetaceae</taxon>
        <taxon>Clydaea</taxon>
    </lineage>
</organism>
<dbReference type="EMBL" id="JADGJW010000381">
    <property type="protein sequence ID" value="KAJ3218424.1"/>
    <property type="molecule type" value="Genomic_DNA"/>
</dbReference>
<keyword evidence="11" id="KW-1185">Reference proteome</keyword>
<keyword evidence="3 7" id="KW-0863">Zinc-finger</keyword>
<feature type="domain" description="C2H2-type" evidence="9">
    <location>
        <begin position="239"/>
        <end position="267"/>
    </location>
</feature>
<feature type="compositionally biased region" description="Low complexity" evidence="8">
    <location>
        <begin position="23"/>
        <end position="34"/>
    </location>
</feature>
<dbReference type="AlphaFoldDB" id="A0AAD5TZQ6"/>
<dbReference type="GO" id="GO:0000978">
    <property type="term" value="F:RNA polymerase II cis-regulatory region sequence-specific DNA binding"/>
    <property type="evidence" value="ECO:0007669"/>
    <property type="project" value="TreeGrafter"/>
</dbReference>
<dbReference type="SUPFAM" id="SSF57667">
    <property type="entry name" value="beta-beta-alpha zinc fingers"/>
    <property type="match status" value="2"/>
</dbReference>
<dbReference type="PROSITE" id="PS50157">
    <property type="entry name" value="ZINC_FINGER_C2H2_2"/>
    <property type="match status" value="3"/>
</dbReference>
<dbReference type="GO" id="GO:0008270">
    <property type="term" value="F:zinc ion binding"/>
    <property type="evidence" value="ECO:0007669"/>
    <property type="project" value="UniProtKB-KW"/>
</dbReference>
<name>A0AAD5TZQ6_9FUNG</name>
<dbReference type="Pfam" id="PF00096">
    <property type="entry name" value="zf-C2H2"/>
    <property type="match status" value="3"/>
</dbReference>
<keyword evidence="2" id="KW-0677">Repeat</keyword>
<keyword evidence="1" id="KW-0479">Metal-binding</keyword>
<dbReference type="InterPro" id="IPR036236">
    <property type="entry name" value="Znf_C2H2_sf"/>
</dbReference>
<evidence type="ECO:0000256" key="5">
    <source>
        <dbReference type="ARBA" id="ARBA00023015"/>
    </source>
</evidence>
<evidence type="ECO:0000313" key="10">
    <source>
        <dbReference type="EMBL" id="KAJ3218424.1"/>
    </source>
</evidence>
<gene>
    <name evidence="10" type="ORF">HK099_005077</name>
</gene>
<feature type="region of interest" description="Disordered" evidence="8">
    <location>
        <begin position="48"/>
        <end position="74"/>
    </location>
</feature>
<feature type="domain" description="C2H2-type" evidence="9">
    <location>
        <begin position="209"/>
        <end position="238"/>
    </location>
</feature>
<dbReference type="FunFam" id="3.30.160.60:FF:000032">
    <property type="entry name" value="Krueppel-like factor 4"/>
    <property type="match status" value="1"/>
</dbReference>
<proteinExistence type="predicted"/>
<evidence type="ECO:0000256" key="3">
    <source>
        <dbReference type="ARBA" id="ARBA00022771"/>
    </source>
</evidence>
<evidence type="ECO:0000256" key="8">
    <source>
        <dbReference type="SAM" id="MobiDB-lite"/>
    </source>
</evidence>
<keyword evidence="6" id="KW-0804">Transcription</keyword>
<dbReference type="GO" id="GO:0000981">
    <property type="term" value="F:DNA-binding transcription factor activity, RNA polymerase II-specific"/>
    <property type="evidence" value="ECO:0007669"/>
    <property type="project" value="TreeGrafter"/>
</dbReference>
<evidence type="ECO:0000256" key="7">
    <source>
        <dbReference type="PROSITE-ProRule" id="PRU00042"/>
    </source>
</evidence>
<dbReference type="PROSITE" id="PS00028">
    <property type="entry name" value="ZINC_FINGER_C2H2_1"/>
    <property type="match status" value="2"/>
</dbReference>
<feature type="compositionally biased region" description="Low complexity" evidence="8">
    <location>
        <begin position="55"/>
        <end position="68"/>
    </location>
</feature>
<dbReference type="InterPro" id="IPR013087">
    <property type="entry name" value="Znf_C2H2_type"/>
</dbReference>
<evidence type="ECO:0000256" key="1">
    <source>
        <dbReference type="ARBA" id="ARBA00022723"/>
    </source>
</evidence>
<dbReference type="PANTHER" id="PTHR23235:SF120">
    <property type="entry name" value="KRUPPEL-LIKE FACTOR 15"/>
    <property type="match status" value="1"/>
</dbReference>
<reference evidence="10" key="1">
    <citation type="submission" date="2020-05" db="EMBL/GenBank/DDBJ databases">
        <title>Phylogenomic resolution of chytrid fungi.</title>
        <authorList>
            <person name="Stajich J.E."/>
            <person name="Amses K."/>
            <person name="Simmons R."/>
            <person name="Seto K."/>
            <person name="Myers J."/>
            <person name="Bonds A."/>
            <person name="Quandt C.A."/>
            <person name="Barry K."/>
            <person name="Liu P."/>
            <person name="Grigoriev I."/>
            <person name="Longcore J.E."/>
            <person name="James T.Y."/>
        </authorList>
    </citation>
    <scope>NUCLEOTIDE SEQUENCE</scope>
    <source>
        <strain evidence="10">JEL0476</strain>
    </source>
</reference>
<evidence type="ECO:0000259" key="9">
    <source>
        <dbReference type="PROSITE" id="PS50157"/>
    </source>
</evidence>
<feature type="domain" description="C2H2-type" evidence="9">
    <location>
        <begin position="268"/>
        <end position="286"/>
    </location>
</feature>
<comment type="caution">
    <text evidence="10">The sequence shown here is derived from an EMBL/GenBank/DDBJ whole genome shotgun (WGS) entry which is preliminary data.</text>
</comment>
<dbReference type="Proteomes" id="UP001211065">
    <property type="component" value="Unassembled WGS sequence"/>
</dbReference>
<evidence type="ECO:0000256" key="2">
    <source>
        <dbReference type="ARBA" id="ARBA00022737"/>
    </source>
</evidence>
<dbReference type="Gene3D" id="3.30.160.60">
    <property type="entry name" value="Classic Zinc Finger"/>
    <property type="match status" value="3"/>
</dbReference>
<accession>A0AAD5TZQ6</accession>
<sequence>MEVINQQDFNISDCFSSESYSSLSNNSYSNQSNQPYLKDSFQNDSSYSNDFYPVPDLLPHNPSHSPSSQDESYSTSYIDTANYPQQQILESPYLPYQDLHFNQRDFSNSPLNSPLMLPRINQLYSTEYQSPNSTPINYNQLQPIDYSSYDQEQLQSYTGLQIPSQFTKDDLSNFHHSPVSHQALQVKKPKVQKKSKQSSPFADDNLEILSCPHENCEKTFTKQFNLKSHLRSHTTEKCFTCDLCAASFRRSHDLKRHIRSLHVAVKAFACPTCNKRFARTDALKRHCSRPQTLCNKSLS</sequence>
<evidence type="ECO:0000313" key="11">
    <source>
        <dbReference type="Proteomes" id="UP001211065"/>
    </source>
</evidence>
<keyword evidence="4" id="KW-0862">Zinc</keyword>
<keyword evidence="5" id="KW-0805">Transcription regulation</keyword>
<dbReference type="PANTHER" id="PTHR23235">
    <property type="entry name" value="KRUEPPEL-LIKE TRANSCRIPTION FACTOR"/>
    <property type="match status" value="1"/>
</dbReference>